<dbReference type="Proteomes" id="UP000245207">
    <property type="component" value="Unassembled WGS sequence"/>
</dbReference>
<feature type="signal peptide" evidence="1">
    <location>
        <begin position="1"/>
        <end position="25"/>
    </location>
</feature>
<keyword evidence="1" id="KW-0732">Signal</keyword>
<dbReference type="Pfam" id="PF12341">
    <property type="entry name" value="Mcl1_mid"/>
    <property type="match status" value="1"/>
</dbReference>
<accession>A0A2U1NRP8</accession>
<dbReference type="GO" id="GO:0043596">
    <property type="term" value="C:nuclear replication fork"/>
    <property type="evidence" value="ECO:0007669"/>
    <property type="project" value="TreeGrafter"/>
</dbReference>
<dbReference type="PANTHER" id="PTHR19932">
    <property type="entry name" value="WD REPEAT AND HMG-BOX DNA BINDING PROTEIN"/>
    <property type="match status" value="1"/>
</dbReference>
<dbReference type="AlphaFoldDB" id="A0A2U1NRP8"/>
<feature type="chain" id="PRO_5015669800" evidence="1">
    <location>
        <begin position="26"/>
        <end position="77"/>
    </location>
</feature>
<evidence type="ECO:0000313" key="4">
    <source>
        <dbReference type="Proteomes" id="UP000245207"/>
    </source>
</evidence>
<name>A0A2U1NRP8_ARTAN</name>
<evidence type="ECO:0000259" key="2">
    <source>
        <dbReference type="Pfam" id="PF12341"/>
    </source>
</evidence>
<organism evidence="3 4">
    <name type="scientific">Artemisia annua</name>
    <name type="common">Sweet wormwood</name>
    <dbReference type="NCBI Taxonomy" id="35608"/>
    <lineage>
        <taxon>Eukaryota</taxon>
        <taxon>Viridiplantae</taxon>
        <taxon>Streptophyta</taxon>
        <taxon>Embryophyta</taxon>
        <taxon>Tracheophyta</taxon>
        <taxon>Spermatophyta</taxon>
        <taxon>Magnoliopsida</taxon>
        <taxon>eudicotyledons</taxon>
        <taxon>Gunneridae</taxon>
        <taxon>Pentapetalae</taxon>
        <taxon>asterids</taxon>
        <taxon>campanulids</taxon>
        <taxon>Asterales</taxon>
        <taxon>Asteraceae</taxon>
        <taxon>Asteroideae</taxon>
        <taxon>Anthemideae</taxon>
        <taxon>Artemisiinae</taxon>
        <taxon>Artemisia</taxon>
    </lineage>
</organism>
<feature type="domain" description="WDHD1/CFT4 second beta-propeller" evidence="2">
    <location>
        <begin position="19"/>
        <end position="67"/>
    </location>
</feature>
<gene>
    <name evidence="3" type="ORF">CTI12_AA231970</name>
</gene>
<dbReference type="GO" id="GO:0006281">
    <property type="term" value="P:DNA repair"/>
    <property type="evidence" value="ECO:0007669"/>
    <property type="project" value="TreeGrafter"/>
</dbReference>
<dbReference type="GO" id="GO:0003682">
    <property type="term" value="F:chromatin binding"/>
    <property type="evidence" value="ECO:0007669"/>
    <property type="project" value="TreeGrafter"/>
</dbReference>
<comment type="caution">
    <text evidence="3">The sequence shown here is derived from an EMBL/GenBank/DDBJ whole genome shotgun (WGS) entry which is preliminary data.</text>
</comment>
<dbReference type="GO" id="GO:0000278">
    <property type="term" value="P:mitotic cell cycle"/>
    <property type="evidence" value="ECO:0007669"/>
    <property type="project" value="TreeGrafter"/>
</dbReference>
<dbReference type="EMBL" id="PKPP01002309">
    <property type="protein sequence ID" value="PWA76140.1"/>
    <property type="molecule type" value="Genomic_DNA"/>
</dbReference>
<reference evidence="3 4" key="1">
    <citation type="journal article" date="2018" name="Mol. Plant">
        <title>The genome of Artemisia annua provides insight into the evolution of Asteraceae family and artemisinin biosynthesis.</title>
        <authorList>
            <person name="Shen Q."/>
            <person name="Zhang L."/>
            <person name="Liao Z."/>
            <person name="Wang S."/>
            <person name="Yan T."/>
            <person name="Shi P."/>
            <person name="Liu M."/>
            <person name="Fu X."/>
            <person name="Pan Q."/>
            <person name="Wang Y."/>
            <person name="Lv Z."/>
            <person name="Lu X."/>
            <person name="Zhang F."/>
            <person name="Jiang W."/>
            <person name="Ma Y."/>
            <person name="Chen M."/>
            <person name="Hao X."/>
            <person name="Li L."/>
            <person name="Tang Y."/>
            <person name="Lv G."/>
            <person name="Zhou Y."/>
            <person name="Sun X."/>
            <person name="Brodelius P.E."/>
            <person name="Rose J.K.C."/>
            <person name="Tang K."/>
        </authorList>
    </citation>
    <scope>NUCLEOTIDE SEQUENCE [LARGE SCALE GENOMIC DNA]</scope>
    <source>
        <strain evidence="4">cv. Huhao1</strain>
        <tissue evidence="3">Leaf</tissue>
    </source>
</reference>
<protein>
    <submittedName>
        <fullName evidence="3">Transducin family protein / WD-40 repeat family protein</fullName>
    </submittedName>
</protein>
<keyword evidence="4" id="KW-1185">Reference proteome</keyword>
<dbReference type="PANTHER" id="PTHR19932:SF10">
    <property type="entry name" value="WD REPEAT AND HMG-BOX DNA-BINDING PROTEIN 1"/>
    <property type="match status" value="1"/>
</dbReference>
<sequence length="77" mass="8756">MQVLALTAKHALLITSLLTLSVVLCRPFKSWANNREWSMRFEEEEVRAVALGSSWFAAVTSLNFLRIGWFTEACCFS</sequence>
<evidence type="ECO:0000313" key="3">
    <source>
        <dbReference type="EMBL" id="PWA76140.1"/>
    </source>
</evidence>
<dbReference type="InterPro" id="IPR022100">
    <property type="entry name" value="WDHD1/CFT4_beta-prop_2nd"/>
</dbReference>
<dbReference type="OrthoDB" id="427368at2759"/>
<proteinExistence type="predicted"/>
<dbReference type="STRING" id="35608.A0A2U1NRP8"/>
<evidence type="ECO:0000256" key="1">
    <source>
        <dbReference type="SAM" id="SignalP"/>
    </source>
</evidence>
<dbReference type="GO" id="GO:0006261">
    <property type="term" value="P:DNA-templated DNA replication"/>
    <property type="evidence" value="ECO:0007669"/>
    <property type="project" value="TreeGrafter"/>
</dbReference>